<dbReference type="AlphaFoldDB" id="A0A1I7TNE4"/>
<reference evidence="2" key="1">
    <citation type="submission" date="2016-11" db="UniProtKB">
        <authorList>
            <consortium name="WormBaseParasite"/>
        </authorList>
    </citation>
    <scope>IDENTIFICATION</scope>
</reference>
<proteinExistence type="predicted"/>
<protein>
    <submittedName>
        <fullName evidence="2">JmjC domain-containing protein</fullName>
    </submittedName>
</protein>
<dbReference type="WBParaSite" id="Csp11.Scaffold629.g10165.t1">
    <property type="protein sequence ID" value="Csp11.Scaffold629.g10165.t1"/>
    <property type="gene ID" value="Csp11.Scaffold629.g10165"/>
</dbReference>
<accession>A0A1I7TNE4</accession>
<sequence length="171" mass="19898">MKKALHHVFECDLNLPCQCELKNGDFFVYPNDNVHQISYENDQCAIPCSILIFYLGPAPSLDHLNGSPMNTVEALDFLEKHQHAIRNYFYYHQKAIILMDFYHTGKLNLKISCKPTSKVVRRICLILRSIFGIKTKPVKVEPKQYRPIEKIYQKEFSLLTDTVPPGYNYSK</sequence>
<dbReference type="Proteomes" id="UP000095282">
    <property type="component" value="Unplaced"/>
</dbReference>
<keyword evidence="1" id="KW-1185">Reference proteome</keyword>
<evidence type="ECO:0000313" key="1">
    <source>
        <dbReference type="Proteomes" id="UP000095282"/>
    </source>
</evidence>
<evidence type="ECO:0000313" key="2">
    <source>
        <dbReference type="WBParaSite" id="Csp11.Scaffold629.g10165.t1"/>
    </source>
</evidence>
<organism evidence="1 2">
    <name type="scientific">Caenorhabditis tropicalis</name>
    <dbReference type="NCBI Taxonomy" id="1561998"/>
    <lineage>
        <taxon>Eukaryota</taxon>
        <taxon>Metazoa</taxon>
        <taxon>Ecdysozoa</taxon>
        <taxon>Nematoda</taxon>
        <taxon>Chromadorea</taxon>
        <taxon>Rhabditida</taxon>
        <taxon>Rhabditina</taxon>
        <taxon>Rhabditomorpha</taxon>
        <taxon>Rhabditoidea</taxon>
        <taxon>Rhabditidae</taxon>
        <taxon>Peloderinae</taxon>
        <taxon>Caenorhabditis</taxon>
    </lineage>
</organism>
<name>A0A1I7TNE4_9PELO</name>